<reference evidence="2" key="1">
    <citation type="submission" date="2020-08" db="EMBL/GenBank/DDBJ databases">
        <title>Multicomponent nature underlies the extraordinary mechanical properties of spider dragline silk.</title>
        <authorList>
            <person name="Kono N."/>
            <person name="Nakamura H."/>
            <person name="Mori M."/>
            <person name="Yoshida Y."/>
            <person name="Ohtoshi R."/>
            <person name="Malay A.D."/>
            <person name="Moran D.A.P."/>
            <person name="Tomita M."/>
            <person name="Numata K."/>
            <person name="Arakawa K."/>
        </authorList>
    </citation>
    <scope>NUCLEOTIDE SEQUENCE</scope>
</reference>
<dbReference type="Proteomes" id="UP000887013">
    <property type="component" value="Unassembled WGS sequence"/>
</dbReference>
<feature type="compositionally biased region" description="Basic and acidic residues" evidence="1">
    <location>
        <begin position="14"/>
        <end position="34"/>
    </location>
</feature>
<gene>
    <name evidence="2" type="ORF">NPIL_359491</name>
</gene>
<keyword evidence="3" id="KW-1185">Reference proteome</keyword>
<protein>
    <submittedName>
        <fullName evidence="2">Uncharacterized protein</fullName>
    </submittedName>
</protein>
<name>A0A8X6P334_NEPPI</name>
<feature type="region of interest" description="Disordered" evidence="1">
    <location>
        <begin position="1"/>
        <end position="57"/>
    </location>
</feature>
<comment type="caution">
    <text evidence="2">The sequence shown here is derived from an EMBL/GenBank/DDBJ whole genome shotgun (WGS) entry which is preliminary data.</text>
</comment>
<sequence>MSRDAVKFGRMSKKQGEKVEDEVHYHRAQLDRPQQRQALQGPPMTETGLTTPSHLLSDPKQDRYLKRKYHYRFRNKGSSNLYYMTRSCIYDIGYSEDSSSRFVCLGVTLYNS</sequence>
<organism evidence="2 3">
    <name type="scientific">Nephila pilipes</name>
    <name type="common">Giant wood spider</name>
    <name type="synonym">Nephila maculata</name>
    <dbReference type="NCBI Taxonomy" id="299642"/>
    <lineage>
        <taxon>Eukaryota</taxon>
        <taxon>Metazoa</taxon>
        <taxon>Ecdysozoa</taxon>
        <taxon>Arthropoda</taxon>
        <taxon>Chelicerata</taxon>
        <taxon>Arachnida</taxon>
        <taxon>Araneae</taxon>
        <taxon>Araneomorphae</taxon>
        <taxon>Entelegynae</taxon>
        <taxon>Araneoidea</taxon>
        <taxon>Nephilidae</taxon>
        <taxon>Nephila</taxon>
    </lineage>
</organism>
<proteinExistence type="predicted"/>
<accession>A0A8X6P334</accession>
<evidence type="ECO:0000313" key="3">
    <source>
        <dbReference type="Proteomes" id="UP000887013"/>
    </source>
</evidence>
<dbReference type="OrthoDB" id="8832025at2759"/>
<evidence type="ECO:0000313" key="2">
    <source>
        <dbReference type="EMBL" id="GFT48801.1"/>
    </source>
</evidence>
<dbReference type="EMBL" id="BMAW01016386">
    <property type="protein sequence ID" value="GFT48801.1"/>
    <property type="molecule type" value="Genomic_DNA"/>
</dbReference>
<evidence type="ECO:0000256" key="1">
    <source>
        <dbReference type="SAM" id="MobiDB-lite"/>
    </source>
</evidence>
<dbReference type="AlphaFoldDB" id="A0A8X6P334"/>